<organism evidence="1 3">
    <name type="scientific">Flagellimonas pelagia</name>
    <dbReference type="NCBI Taxonomy" id="2306998"/>
    <lineage>
        <taxon>Bacteria</taxon>
        <taxon>Pseudomonadati</taxon>
        <taxon>Bacteroidota</taxon>
        <taxon>Flavobacteriia</taxon>
        <taxon>Flavobacteriales</taxon>
        <taxon>Flavobacteriaceae</taxon>
        <taxon>Flagellimonas</taxon>
    </lineage>
</organism>
<dbReference type="RefSeq" id="WP_119649258.1">
    <property type="nucleotide sequence ID" value="NZ_QXFI01000036.1"/>
</dbReference>
<reference evidence="1 3" key="1">
    <citation type="submission" date="2018-08" db="EMBL/GenBank/DDBJ databases">
        <title>Proposal of Muricauda 72 sp.nov. and Muricauda NH166 sp.nov., isolated from seawater.</title>
        <authorList>
            <person name="Cheng H."/>
            <person name="Wu Y.-H."/>
            <person name="Guo L.-L."/>
            <person name="Xu X.-W."/>
        </authorList>
    </citation>
    <scope>NUCLEOTIDE SEQUENCE [LARGE SCALE GENOMIC DNA]</scope>
    <source>
        <strain evidence="1 3">72</strain>
    </source>
</reference>
<dbReference type="InterPro" id="IPR041662">
    <property type="entry name" value="SusD-like_2"/>
</dbReference>
<dbReference type="Proteomes" id="UP000266691">
    <property type="component" value="Unassembled WGS sequence"/>
</dbReference>
<keyword evidence="4" id="KW-1185">Reference proteome</keyword>
<evidence type="ECO:0000313" key="2">
    <source>
        <dbReference type="EMBL" id="TXJ91108.1"/>
    </source>
</evidence>
<dbReference type="OrthoDB" id="725917at2"/>
<dbReference type="Pfam" id="PF12771">
    <property type="entry name" value="SusD-like_2"/>
    <property type="match status" value="1"/>
</dbReference>
<keyword evidence="1" id="KW-0449">Lipoprotein</keyword>
<dbReference type="Gene3D" id="1.25.40.390">
    <property type="match status" value="1"/>
</dbReference>
<proteinExistence type="predicted"/>
<evidence type="ECO:0000313" key="1">
    <source>
        <dbReference type="EMBL" id="RIV42217.1"/>
    </source>
</evidence>
<sequence length="493" mass="53833">MKKINIIKVFLLCATITYVGCSEDYFDVNTPSNTAKLEDLRMKDLIAPVIHSTMEGQRSAELSFGNYVQNFVSAGGGAAGQTSVSGLWSQVYLYVLPNLEAVKDKAAETGATHIDAIADILIAANIGIATDSWDNIPYSEASDGPDNNFATFDTQETIYTEIFSLLDGAIAKLSAADNSGFELGSSDLIYGGDSAKWLRAAYSLKARYQLHLMNKGLISPSEVLATVDNGFTSNDDNFAMYYDEKNINPWYSSEILARNTGNLSNDIASQLVSSMNGDYYPFQGGLVEIDPRLPLFAQNGDEAEYKGFVSGGGGIAPDGTDANARFRTDGFYTSVDSPLILITYAEVLFIKAEAAFMANGGTTTSVGSNATAYAAYMDGIAASMDMYGVDGTDYMADGAVDVGEASLSLHHIMKEKYIHNFLNPETFVDYRRYDFSDDVFTGLQIRSEEDSADNEFLGQWFRRANYPDTELTRNEANVLANQQTPVTPVWWDE</sequence>
<accession>A0A3A1NFI8</accession>
<reference evidence="2 4" key="2">
    <citation type="submission" date="2019-07" db="EMBL/GenBank/DDBJ databases">
        <title>Draft genome of two Muricauda strains isolated from deep sea.</title>
        <authorList>
            <person name="Sun C."/>
        </authorList>
    </citation>
    <scope>NUCLEOTIDE SEQUENCE [LARGE SCALE GENOMIC DNA]</scope>
    <source>
        <strain evidence="2 4">72</strain>
    </source>
</reference>
<comment type="caution">
    <text evidence="1">The sequence shown here is derived from an EMBL/GenBank/DDBJ whole genome shotgun (WGS) entry which is preliminary data.</text>
</comment>
<evidence type="ECO:0000313" key="4">
    <source>
        <dbReference type="Proteomes" id="UP000321621"/>
    </source>
</evidence>
<protein>
    <submittedName>
        <fullName evidence="1">SusD/RagB family nutrient-binding outer membrane lipoprotein</fullName>
    </submittedName>
</protein>
<dbReference type="AlphaFoldDB" id="A0A3A1NFI8"/>
<dbReference type="SUPFAM" id="SSF48452">
    <property type="entry name" value="TPR-like"/>
    <property type="match status" value="1"/>
</dbReference>
<evidence type="ECO:0000313" key="3">
    <source>
        <dbReference type="Proteomes" id="UP000266691"/>
    </source>
</evidence>
<dbReference type="InterPro" id="IPR011990">
    <property type="entry name" value="TPR-like_helical_dom_sf"/>
</dbReference>
<dbReference type="EMBL" id="VNWK01000036">
    <property type="protein sequence ID" value="TXJ91108.1"/>
    <property type="molecule type" value="Genomic_DNA"/>
</dbReference>
<name>A0A3A1NFI8_9FLAO</name>
<dbReference type="Proteomes" id="UP000321621">
    <property type="component" value="Unassembled WGS sequence"/>
</dbReference>
<dbReference type="EMBL" id="QXFI01000036">
    <property type="protein sequence ID" value="RIV42217.1"/>
    <property type="molecule type" value="Genomic_DNA"/>
</dbReference>
<gene>
    <name evidence="1" type="ORF">D2V05_19215</name>
    <name evidence="2" type="ORF">FQ017_19060</name>
</gene>